<dbReference type="InterPro" id="IPR014284">
    <property type="entry name" value="RNA_pol_sigma-70_dom"/>
</dbReference>
<keyword evidence="8" id="KW-1185">Reference proteome</keyword>
<dbReference type="NCBIfam" id="TIGR02937">
    <property type="entry name" value="sigma70-ECF"/>
    <property type="match status" value="1"/>
</dbReference>
<dbReference type="SUPFAM" id="SSF88659">
    <property type="entry name" value="Sigma3 and sigma4 domains of RNA polymerase sigma factors"/>
    <property type="match status" value="1"/>
</dbReference>
<dbReference type="InterPro" id="IPR007630">
    <property type="entry name" value="RNA_pol_sigma70_r4"/>
</dbReference>
<gene>
    <name evidence="7" type="ORF">U2I54_17955</name>
</gene>
<dbReference type="Pfam" id="PF04542">
    <property type="entry name" value="Sigma70_r2"/>
    <property type="match status" value="1"/>
</dbReference>
<dbReference type="SUPFAM" id="SSF88946">
    <property type="entry name" value="Sigma2 domain of RNA polymerase sigma factors"/>
    <property type="match status" value="1"/>
</dbReference>
<keyword evidence="2" id="KW-0731">Sigma factor</keyword>
<dbReference type="Pfam" id="PF04545">
    <property type="entry name" value="Sigma70_r4"/>
    <property type="match status" value="1"/>
</dbReference>
<dbReference type="RefSeq" id="WP_207993734.1">
    <property type="nucleotide sequence ID" value="NZ_JAXOVW010000042.1"/>
</dbReference>
<reference evidence="8" key="1">
    <citation type="submission" date="2023-11" db="EMBL/GenBank/DDBJ databases">
        <title>Genome Sequence of Bacillus pseudomycoides stain BUPM19.</title>
        <authorList>
            <person name="Farhat A."/>
        </authorList>
    </citation>
    <scope>NUCLEOTIDE SEQUENCE [LARGE SCALE GENOMIC DNA]</scope>
    <source>
        <strain evidence="8">BUPM19</strain>
    </source>
</reference>
<comment type="caution">
    <text evidence="7">The sequence shown here is derived from an EMBL/GenBank/DDBJ whole genome shotgun (WGS) entry which is preliminary data.</text>
</comment>
<sequence>MKPATFTEAVTLYGKMIKNQMKKLCLYRDYDEYYQCGLIGLWMAYERYEEEKGTFSAYAFVTVRGYLLEKLKKENRFQKRHTFAGQEILQNVCGAEVSAEAQDYIELLDEKEKYIISERFYAGKKIHEIAEEKGMTYHQVRWIYRQALEKMRAEVE</sequence>
<dbReference type="InterPro" id="IPR013325">
    <property type="entry name" value="RNA_pol_sigma_r2"/>
</dbReference>
<accession>A0ABU5JZP3</accession>
<dbReference type="Proteomes" id="UP001291930">
    <property type="component" value="Unassembled WGS sequence"/>
</dbReference>
<protein>
    <submittedName>
        <fullName evidence="7">Sigma-70 family RNA polymerase sigma factor</fullName>
    </submittedName>
</protein>
<dbReference type="PANTHER" id="PTHR30385">
    <property type="entry name" value="SIGMA FACTOR F FLAGELLAR"/>
    <property type="match status" value="1"/>
</dbReference>
<evidence type="ECO:0000259" key="6">
    <source>
        <dbReference type="Pfam" id="PF04545"/>
    </source>
</evidence>
<keyword evidence="3" id="KW-0238">DNA-binding</keyword>
<keyword evidence="1" id="KW-0805">Transcription regulation</keyword>
<dbReference type="InterPro" id="IPR007627">
    <property type="entry name" value="RNA_pol_sigma70_r2"/>
</dbReference>
<dbReference type="NCBIfam" id="NF005248">
    <property type="entry name" value="PRK06759.1"/>
    <property type="match status" value="1"/>
</dbReference>
<dbReference type="PANTHER" id="PTHR30385:SF4">
    <property type="entry name" value="RNA POLYMERASE SIGMA-E FACTOR"/>
    <property type="match status" value="1"/>
</dbReference>
<evidence type="ECO:0000256" key="1">
    <source>
        <dbReference type="ARBA" id="ARBA00023015"/>
    </source>
</evidence>
<keyword evidence="4" id="KW-0804">Transcription</keyword>
<evidence type="ECO:0000259" key="5">
    <source>
        <dbReference type="Pfam" id="PF04542"/>
    </source>
</evidence>
<dbReference type="EMBL" id="JAXOVW010000042">
    <property type="protein sequence ID" value="MDZ5608898.1"/>
    <property type="molecule type" value="Genomic_DNA"/>
</dbReference>
<evidence type="ECO:0000313" key="8">
    <source>
        <dbReference type="Proteomes" id="UP001291930"/>
    </source>
</evidence>
<organism evidence="7 8">
    <name type="scientific">Bacillus bingmayongensis</name>
    <dbReference type="NCBI Taxonomy" id="1150157"/>
    <lineage>
        <taxon>Bacteria</taxon>
        <taxon>Bacillati</taxon>
        <taxon>Bacillota</taxon>
        <taxon>Bacilli</taxon>
        <taxon>Bacillales</taxon>
        <taxon>Bacillaceae</taxon>
        <taxon>Bacillus</taxon>
    </lineage>
</organism>
<dbReference type="InterPro" id="IPR036388">
    <property type="entry name" value="WH-like_DNA-bd_sf"/>
</dbReference>
<evidence type="ECO:0000256" key="3">
    <source>
        <dbReference type="ARBA" id="ARBA00023125"/>
    </source>
</evidence>
<dbReference type="InterPro" id="IPR013324">
    <property type="entry name" value="RNA_pol_sigma_r3/r4-like"/>
</dbReference>
<name>A0ABU5JZP3_9BACI</name>
<feature type="domain" description="RNA polymerase sigma-70 region 4" evidence="6">
    <location>
        <begin position="106"/>
        <end position="153"/>
    </location>
</feature>
<feature type="domain" description="RNA polymerase sigma-70 region 2" evidence="5">
    <location>
        <begin position="11"/>
        <end position="76"/>
    </location>
</feature>
<proteinExistence type="predicted"/>
<evidence type="ECO:0000256" key="2">
    <source>
        <dbReference type="ARBA" id="ARBA00023082"/>
    </source>
</evidence>
<evidence type="ECO:0000313" key="7">
    <source>
        <dbReference type="EMBL" id="MDZ5608898.1"/>
    </source>
</evidence>
<dbReference type="Gene3D" id="1.10.10.10">
    <property type="entry name" value="Winged helix-like DNA-binding domain superfamily/Winged helix DNA-binding domain"/>
    <property type="match status" value="1"/>
</dbReference>
<dbReference type="Gene3D" id="1.10.1740.10">
    <property type="match status" value="1"/>
</dbReference>
<evidence type="ECO:0000256" key="4">
    <source>
        <dbReference type="ARBA" id="ARBA00023163"/>
    </source>
</evidence>